<protein>
    <submittedName>
        <fullName evidence="2">Helix-turn-helix domain-containing protein</fullName>
    </submittedName>
</protein>
<dbReference type="EMBL" id="WJNE01000011">
    <property type="protein sequence ID" value="MRG69135.1"/>
    <property type="molecule type" value="Genomic_DNA"/>
</dbReference>
<accession>A0A6A8DA15</accession>
<dbReference type="PROSITE" id="PS50943">
    <property type="entry name" value="HTH_CROC1"/>
    <property type="match status" value="1"/>
</dbReference>
<gene>
    <name evidence="2" type="ORF">GIX83_04675</name>
</gene>
<name>A0A6A8DA15_LIMRT</name>
<organism evidence="2 3">
    <name type="scientific">Limosilactobacillus reuteri</name>
    <name type="common">Lactobacillus reuteri</name>
    <dbReference type="NCBI Taxonomy" id="1598"/>
    <lineage>
        <taxon>Bacteria</taxon>
        <taxon>Bacillati</taxon>
        <taxon>Bacillota</taxon>
        <taxon>Bacilli</taxon>
        <taxon>Lactobacillales</taxon>
        <taxon>Lactobacillaceae</taxon>
        <taxon>Limosilactobacillus</taxon>
    </lineage>
</organism>
<evidence type="ECO:0000313" key="3">
    <source>
        <dbReference type="Proteomes" id="UP000430985"/>
    </source>
</evidence>
<feature type="domain" description="HTH cro/C1-type" evidence="1">
    <location>
        <begin position="7"/>
        <end position="59"/>
    </location>
</feature>
<dbReference type="AlphaFoldDB" id="A0A6A8DA15"/>
<dbReference type="RefSeq" id="WP_113898116.1">
    <property type="nucleotide sequence ID" value="NZ_CP029613.1"/>
</dbReference>
<dbReference type="SMART" id="SM00530">
    <property type="entry name" value="HTH_XRE"/>
    <property type="match status" value="1"/>
</dbReference>
<dbReference type="Proteomes" id="UP000430985">
    <property type="component" value="Unassembled WGS sequence"/>
</dbReference>
<comment type="caution">
    <text evidence="2">The sequence shown here is derived from an EMBL/GenBank/DDBJ whole genome shotgun (WGS) entry which is preliminary data.</text>
</comment>
<reference evidence="2 3" key="1">
    <citation type="submission" date="2019-11" db="EMBL/GenBank/DDBJ databases">
        <title>Draft genome sequence of 12 host-associated Lactobacillus reuteri rodent strains.</title>
        <authorList>
            <person name="Zhang S."/>
            <person name="Ozcam M."/>
            <person name="Van Pijkeren J.P."/>
        </authorList>
    </citation>
    <scope>NUCLEOTIDE SEQUENCE [LARGE SCALE GENOMIC DNA]</scope>
    <source>
        <strain evidence="2 3">Rat19</strain>
    </source>
</reference>
<dbReference type="SUPFAM" id="SSF47413">
    <property type="entry name" value="lambda repressor-like DNA-binding domains"/>
    <property type="match status" value="1"/>
</dbReference>
<sequence length="116" mass="13190">MSIKSRIKDLASTHGVSIAELERKLNFANGSITKWDKQSPSSERLQAVADYFDVSVDYLLGREKIKDDIDIHISGTGLFRKAVQENKLSESEQKDLAKDMDAYLKFRAEQLRNNRG</sequence>
<dbReference type="InterPro" id="IPR010982">
    <property type="entry name" value="Lambda_DNA-bd_dom_sf"/>
</dbReference>
<evidence type="ECO:0000313" key="2">
    <source>
        <dbReference type="EMBL" id="MRG69135.1"/>
    </source>
</evidence>
<evidence type="ECO:0000259" key="1">
    <source>
        <dbReference type="PROSITE" id="PS50943"/>
    </source>
</evidence>
<dbReference type="InterPro" id="IPR001387">
    <property type="entry name" value="Cro/C1-type_HTH"/>
</dbReference>
<dbReference type="CDD" id="cd00093">
    <property type="entry name" value="HTH_XRE"/>
    <property type="match status" value="1"/>
</dbReference>
<dbReference type="Gene3D" id="1.10.260.40">
    <property type="entry name" value="lambda repressor-like DNA-binding domains"/>
    <property type="match status" value="1"/>
</dbReference>
<proteinExistence type="predicted"/>
<dbReference type="GO" id="GO:0003677">
    <property type="term" value="F:DNA binding"/>
    <property type="evidence" value="ECO:0007669"/>
    <property type="project" value="InterPro"/>
</dbReference>